<dbReference type="SUPFAM" id="SSF103511">
    <property type="entry name" value="Chlorophyll a-b binding protein"/>
    <property type="match status" value="1"/>
</dbReference>
<protein>
    <submittedName>
        <fullName evidence="2">Uncharacterized protein</fullName>
    </submittedName>
</protein>
<dbReference type="Proteomes" id="UP001202328">
    <property type="component" value="Unassembled WGS sequence"/>
</dbReference>
<dbReference type="GO" id="GO:0009535">
    <property type="term" value="C:chloroplast thylakoid membrane"/>
    <property type="evidence" value="ECO:0007669"/>
    <property type="project" value="TreeGrafter"/>
</dbReference>
<evidence type="ECO:0000256" key="1">
    <source>
        <dbReference type="SAM" id="MobiDB-lite"/>
    </source>
</evidence>
<reference evidence="2" key="1">
    <citation type="submission" date="2022-04" db="EMBL/GenBank/DDBJ databases">
        <title>A functionally conserved STORR gene fusion in Papaver species that diverged 16.8 million years ago.</title>
        <authorList>
            <person name="Catania T."/>
        </authorList>
    </citation>
    <scope>NUCLEOTIDE SEQUENCE</scope>
    <source>
        <strain evidence="2">S-188037</strain>
    </source>
</reference>
<proteinExistence type="predicted"/>
<accession>A0AAD4T7X8</accession>
<evidence type="ECO:0000313" key="3">
    <source>
        <dbReference type="Proteomes" id="UP001202328"/>
    </source>
</evidence>
<dbReference type="AlphaFoldDB" id="A0AAD4T7X8"/>
<sequence>MSIASTVPCIKLSSSSCSSTASSNSSSSTTSSTFRLFTHTKLFTIRCSNADGPLRRPSSPSLKEPTPPMKPIAPNSPPSLSPSPSLTPSPPVSKPTVATGVSQVSSSQNVVTMEFQRKMAIELQEYFRKKKLEEASQGPFFGWVAKNEIGNGRWAMFGFAVGLLTEYATGTDFVDQMKILLSNFGIVDLD</sequence>
<feature type="compositionally biased region" description="Pro residues" evidence="1">
    <location>
        <begin position="65"/>
        <end position="93"/>
    </location>
</feature>
<dbReference type="Gene3D" id="1.10.3460.10">
    <property type="entry name" value="Chlorophyll a/b binding protein domain"/>
    <property type="match status" value="1"/>
</dbReference>
<dbReference type="PANTHER" id="PTHR37752">
    <property type="entry name" value="OS02G0610700 PROTEIN"/>
    <property type="match status" value="1"/>
</dbReference>
<gene>
    <name evidence="2" type="ORF">MKW98_023090</name>
</gene>
<dbReference type="EMBL" id="JAJJMB010003726">
    <property type="protein sequence ID" value="KAI3945816.1"/>
    <property type="molecule type" value="Genomic_DNA"/>
</dbReference>
<comment type="caution">
    <text evidence="2">The sequence shown here is derived from an EMBL/GenBank/DDBJ whole genome shotgun (WGS) entry which is preliminary data.</text>
</comment>
<dbReference type="InterPro" id="IPR053091">
    <property type="entry name" value="PSII_Assembly/Photoprotect-Rel"/>
</dbReference>
<evidence type="ECO:0000313" key="2">
    <source>
        <dbReference type="EMBL" id="KAI3945816.1"/>
    </source>
</evidence>
<organism evidence="2 3">
    <name type="scientific">Papaver atlanticum</name>
    <dbReference type="NCBI Taxonomy" id="357466"/>
    <lineage>
        <taxon>Eukaryota</taxon>
        <taxon>Viridiplantae</taxon>
        <taxon>Streptophyta</taxon>
        <taxon>Embryophyta</taxon>
        <taxon>Tracheophyta</taxon>
        <taxon>Spermatophyta</taxon>
        <taxon>Magnoliopsida</taxon>
        <taxon>Ranunculales</taxon>
        <taxon>Papaveraceae</taxon>
        <taxon>Papaveroideae</taxon>
        <taxon>Papaver</taxon>
    </lineage>
</organism>
<name>A0AAD4T7X8_9MAGN</name>
<feature type="region of interest" description="Disordered" evidence="1">
    <location>
        <begin position="48"/>
        <end position="100"/>
    </location>
</feature>
<dbReference type="PANTHER" id="PTHR37752:SF1">
    <property type="entry name" value="OS02G0610700 PROTEIN"/>
    <property type="match status" value="1"/>
</dbReference>
<keyword evidence="3" id="KW-1185">Reference proteome</keyword>